<sequence>MTRYEYKVIPAPNKGLKAPGIKGPEARFAHGLETAMNALAAEGWEYQRSDILPSEERQGLTSTHTVYRSVLVFRRALEEEPPVVAEAEPEADTAPGAPDPAPETEPNPAPEPEPAEDRQSQTADPDAETPEHAEADDSPRPV</sequence>
<evidence type="ECO:0000313" key="2">
    <source>
        <dbReference type="EMBL" id="QGX97963.1"/>
    </source>
</evidence>
<keyword evidence="3" id="KW-1185">Reference proteome</keyword>
<protein>
    <submittedName>
        <fullName evidence="2">DUF4177 domain-containing protein</fullName>
    </submittedName>
</protein>
<feature type="compositionally biased region" description="Low complexity" evidence="1">
    <location>
        <begin position="82"/>
        <end position="96"/>
    </location>
</feature>
<evidence type="ECO:0000256" key="1">
    <source>
        <dbReference type="SAM" id="MobiDB-lite"/>
    </source>
</evidence>
<dbReference type="EMBL" id="CP034348">
    <property type="protein sequence ID" value="QGX97963.1"/>
    <property type="molecule type" value="Genomic_DNA"/>
</dbReference>
<accession>A0A6I6IQ62</accession>
<dbReference type="Proteomes" id="UP000428330">
    <property type="component" value="Chromosome"/>
</dbReference>
<name>A0A6I6IQ62_9RHOB</name>
<proteinExistence type="predicted"/>
<dbReference type="RefSeq" id="WP_157706595.1">
    <property type="nucleotide sequence ID" value="NZ_CP034348.1"/>
</dbReference>
<feature type="compositionally biased region" description="Pro residues" evidence="1">
    <location>
        <begin position="97"/>
        <end position="112"/>
    </location>
</feature>
<dbReference type="OrthoDB" id="7658888at2"/>
<dbReference type="KEGG" id="rom:EI983_06605"/>
<dbReference type="AlphaFoldDB" id="A0A6I6IQ62"/>
<evidence type="ECO:0000313" key="3">
    <source>
        <dbReference type="Proteomes" id="UP000428330"/>
    </source>
</evidence>
<reference evidence="3" key="1">
    <citation type="submission" date="2018-12" db="EMBL/GenBank/DDBJ databases">
        <title>Complete genome sequence of Roseovarius sp. MME-070.</title>
        <authorList>
            <person name="Nam Y.-D."/>
            <person name="Kang J."/>
            <person name="Chung W.-H."/>
            <person name="Park Y.S."/>
        </authorList>
    </citation>
    <scope>NUCLEOTIDE SEQUENCE [LARGE SCALE GENOMIC DNA]</scope>
    <source>
        <strain evidence="3">MME-070</strain>
    </source>
</reference>
<gene>
    <name evidence="2" type="ORF">EI983_06605</name>
</gene>
<organism evidence="2 3">
    <name type="scientific">Roseovarius faecimaris</name>
    <dbReference type="NCBI Taxonomy" id="2494550"/>
    <lineage>
        <taxon>Bacteria</taxon>
        <taxon>Pseudomonadati</taxon>
        <taxon>Pseudomonadota</taxon>
        <taxon>Alphaproteobacteria</taxon>
        <taxon>Rhodobacterales</taxon>
        <taxon>Roseobacteraceae</taxon>
        <taxon>Roseovarius</taxon>
    </lineage>
</organism>
<feature type="compositionally biased region" description="Basic and acidic residues" evidence="1">
    <location>
        <begin position="129"/>
        <end position="142"/>
    </location>
</feature>
<feature type="region of interest" description="Disordered" evidence="1">
    <location>
        <begin position="79"/>
        <end position="142"/>
    </location>
</feature>